<comment type="caution">
    <text evidence="1">The sequence shown here is derived from an EMBL/GenBank/DDBJ whole genome shotgun (WGS) entry which is preliminary data.</text>
</comment>
<reference evidence="1 2" key="1">
    <citation type="submission" date="2014-02" db="EMBL/GenBank/DDBJ databases">
        <title>Whole genome shotgun sequence of Rhodococcus wratislaviensis NBRC 100605.</title>
        <authorList>
            <person name="Hosoyama A."/>
            <person name="Tsuchikane K."/>
            <person name="Yoshida I."/>
            <person name="Ohji S."/>
            <person name="Ichikawa N."/>
            <person name="Yamazoe A."/>
            <person name="Fujita N."/>
        </authorList>
    </citation>
    <scope>NUCLEOTIDE SEQUENCE [LARGE SCALE GENOMIC DNA]</scope>
    <source>
        <strain evidence="1 2">NBRC 100605</strain>
    </source>
</reference>
<name>X0Q9G3_RHOWR</name>
<proteinExistence type="predicted"/>
<dbReference type="AlphaFoldDB" id="X0Q9G3"/>
<dbReference type="Proteomes" id="UP000019491">
    <property type="component" value="Unassembled WGS sequence"/>
</dbReference>
<sequence>MFSDTVLADPFLIVGEAVAVVDQEATGTGEFVRLFRDDADGEFFAGQGGAGQLERLCVSVSVSVVSTEPEN</sequence>
<evidence type="ECO:0000313" key="2">
    <source>
        <dbReference type="Proteomes" id="UP000019491"/>
    </source>
</evidence>
<gene>
    <name evidence="1" type="ORF">RW1_041_00900</name>
</gene>
<protein>
    <submittedName>
        <fullName evidence="1">Uncharacterized protein</fullName>
    </submittedName>
</protein>
<dbReference type="EMBL" id="BAWF01000041">
    <property type="protein sequence ID" value="GAF47541.1"/>
    <property type="molecule type" value="Genomic_DNA"/>
</dbReference>
<keyword evidence="2" id="KW-1185">Reference proteome</keyword>
<accession>X0Q9G3</accession>
<organism evidence="1 2">
    <name type="scientific">Rhodococcus wratislaviensis NBRC 100605</name>
    <dbReference type="NCBI Taxonomy" id="1219028"/>
    <lineage>
        <taxon>Bacteria</taxon>
        <taxon>Bacillati</taxon>
        <taxon>Actinomycetota</taxon>
        <taxon>Actinomycetes</taxon>
        <taxon>Mycobacteriales</taxon>
        <taxon>Nocardiaceae</taxon>
        <taxon>Rhodococcus</taxon>
    </lineage>
</organism>
<evidence type="ECO:0000313" key="1">
    <source>
        <dbReference type="EMBL" id="GAF47541.1"/>
    </source>
</evidence>